<proteinExistence type="predicted"/>
<keyword evidence="3" id="KW-1185">Reference proteome</keyword>
<dbReference type="AlphaFoldDB" id="A0A7J0F548"/>
<evidence type="ECO:0000256" key="1">
    <source>
        <dbReference type="SAM" id="MobiDB-lite"/>
    </source>
</evidence>
<evidence type="ECO:0000313" key="2">
    <source>
        <dbReference type="EMBL" id="GFY93723.1"/>
    </source>
</evidence>
<sequence>MSGNANVGDLENSIPSWIFEDLGEKSYMSAEVTQLSSFPREDPPSLEDSPLVDTRPSLERVTNTMTQGELDCLRESCSISAVIQIRLPGVDKTIMSTRSSKIAFYEAAFKAGFGLRLPIRSTIRRILHYYNICPT</sequence>
<comment type="caution">
    <text evidence="2">The sequence shown here is derived from an EMBL/GenBank/DDBJ whole genome shotgun (WGS) entry which is preliminary data.</text>
</comment>
<dbReference type="OrthoDB" id="10434193at2759"/>
<feature type="region of interest" description="Disordered" evidence="1">
    <location>
        <begin position="33"/>
        <end position="52"/>
    </location>
</feature>
<dbReference type="EMBL" id="BJWL01000009">
    <property type="protein sequence ID" value="GFY93723.1"/>
    <property type="molecule type" value="Genomic_DNA"/>
</dbReference>
<dbReference type="Proteomes" id="UP000585474">
    <property type="component" value="Unassembled WGS sequence"/>
</dbReference>
<name>A0A7J0F548_9ERIC</name>
<evidence type="ECO:0000313" key="3">
    <source>
        <dbReference type="Proteomes" id="UP000585474"/>
    </source>
</evidence>
<accession>A0A7J0F548</accession>
<reference evidence="2 3" key="1">
    <citation type="submission" date="2019-07" db="EMBL/GenBank/DDBJ databases">
        <title>De Novo Assembly of kiwifruit Actinidia rufa.</title>
        <authorList>
            <person name="Sugita-Konishi S."/>
            <person name="Sato K."/>
            <person name="Mori E."/>
            <person name="Abe Y."/>
            <person name="Kisaki G."/>
            <person name="Hamano K."/>
            <person name="Suezawa K."/>
            <person name="Otani M."/>
            <person name="Fukuda T."/>
            <person name="Manabe T."/>
            <person name="Gomi K."/>
            <person name="Tabuchi M."/>
            <person name="Akimitsu K."/>
            <person name="Kataoka I."/>
        </authorList>
    </citation>
    <scope>NUCLEOTIDE SEQUENCE [LARGE SCALE GENOMIC DNA]</scope>
    <source>
        <strain evidence="3">cv. Fuchu</strain>
    </source>
</reference>
<organism evidence="2 3">
    <name type="scientific">Actinidia rufa</name>
    <dbReference type="NCBI Taxonomy" id="165716"/>
    <lineage>
        <taxon>Eukaryota</taxon>
        <taxon>Viridiplantae</taxon>
        <taxon>Streptophyta</taxon>
        <taxon>Embryophyta</taxon>
        <taxon>Tracheophyta</taxon>
        <taxon>Spermatophyta</taxon>
        <taxon>Magnoliopsida</taxon>
        <taxon>eudicotyledons</taxon>
        <taxon>Gunneridae</taxon>
        <taxon>Pentapetalae</taxon>
        <taxon>asterids</taxon>
        <taxon>Ericales</taxon>
        <taxon>Actinidiaceae</taxon>
        <taxon>Actinidia</taxon>
    </lineage>
</organism>
<protein>
    <submittedName>
        <fullName evidence="2">Uncharacterized protein</fullName>
    </submittedName>
</protein>
<gene>
    <name evidence="2" type="ORF">Acr_09g0001690</name>
</gene>